<organism evidence="1 2">
    <name type="scientific">Anaerocolumna cellulosilytica</name>
    <dbReference type="NCBI Taxonomy" id="433286"/>
    <lineage>
        <taxon>Bacteria</taxon>
        <taxon>Bacillati</taxon>
        <taxon>Bacillota</taxon>
        <taxon>Clostridia</taxon>
        <taxon>Lachnospirales</taxon>
        <taxon>Lachnospiraceae</taxon>
        <taxon>Anaerocolumna</taxon>
    </lineage>
</organism>
<reference evidence="1 2" key="1">
    <citation type="journal article" date="2016" name="Int. J. Syst. Evol. Microbiol.">
        <title>Descriptions of Anaerotaenia torta gen. nov., sp. nov. and Anaerocolumna cellulosilytica gen. nov., sp. nov. isolated from a methanogenic reactor of cattle waste.</title>
        <authorList>
            <person name="Uek A."/>
            <person name="Ohtaki Y."/>
            <person name="Kaku N."/>
            <person name="Ueki K."/>
        </authorList>
    </citation>
    <scope>NUCLEOTIDE SEQUENCE [LARGE SCALE GENOMIC DNA]</scope>
    <source>
        <strain evidence="1 2">SN021</strain>
    </source>
</reference>
<keyword evidence="2" id="KW-1185">Reference proteome</keyword>
<sequence length="153" mass="17657">MGEKNTQELQSILRSTHSKNFDLFCKNNKESLLDEKDAFSTYVKSLIKAKGLTQQIVFLKADIPERYGYKLLSGEKHTKQRDIILRICYAAEFTSEETQQALKKYKMPPLYPKLSRDALLLIIFNERPKNIIDVNSLLKQNGFSPLRTSGLQE</sequence>
<protein>
    <submittedName>
        <fullName evidence="1">Uncharacterized protein</fullName>
    </submittedName>
</protein>
<evidence type="ECO:0000313" key="2">
    <source>
        <dbReference type="Proteomes" id="UP000515561"/>
    </source>
</evidence>
<evidence type="ECO:0000313" key="1">
    <source>
        <dbReference type="EMBL" id="BCJ93013.1"/>
    </source>
</evidence>
<dbReference type="RefSeq" id="WP_184095393.1">
    <property type="nucleotide sequence ID" value="NZ_AP023367.1"/>
</dbReference>
<accession>A0A6S6QNT6</accession>
<gene>
    <name evidence="1" type="ORF">acsn021_05820</name>
</gene>
<dbReference type="Proteomes" id="UP000515561">
    <property type="component" value="Chromosome"/>
</dbReference>
<dbReference type="KEGG" id="acel:acsn021_05820"/>
<name>A0A6S6QNT6_9FIRM</name>
<dbReference type="AlphaFoldDB" id="A0A6S6QNT6"/>
<dbReference type="EMBL" id="AP023367">
    <property type="protein sequence ID" value="BCJ93013.1"/>
    <property type="molecule type" value="Genomic_DNA"/>
</dbReference>
<proteinExistence type="predicted"/>